<name>A0ABP5SV42_9ACTN</name>
<keyword evidence="2" id="KW-1185">Reference proteome</keyword>
<evidence type="ECO:0008006" key="3">
    <source>
        <dbReference type="Google" id="ProtNLM"/>
    </source>
</evidence>
<accession>A0ABP5SV42</accession>
<proteinExistence type="predicted"/>
<dbReference type="Proteomes" id="UP001501444">
    <property type="component" value="Unassembled WGS sequence"/>
</dbReference>
<protein>
    <recommendedName>
        <fullName evidence="3">Secreted protein</fullName>
    </recommendedName>
</protein>
<dbReference type="EMBL" id="BAAARV010000019">
    <property type="protein sequence ID" value="GAA2339172.1"/>
    <property type="molecule type" value="Genomic_DNA"/>
</dbReference>
<evidence type="ECO:0000313" key="2">
    <source>
        <dbReference type="Proteomes" id="UP001501444"/>
    </source>
</evidence>
<comment type="caution">
    <text evidence="1">The sequence shown here is derived from an EMBL/GenBank/DDBJ whole genome shotgun (WGS) entry which is preliminary data.</text>
</comment>
<evidence type="ECO:0000313" key="1">
    <source>
        <dbReference type="EMBL" id="GAA2339172.1"/>
    </source>
</evidence>
<reference evidence="2" key="1">
    <citation type="journal article" date="2019" name="Int. J. Syst. Evol. Microbiol.">
        <title>The Global Catalogue of Microorganisms (GCM) 10K type strain sequencing project: providing services to taxonomists for standard genome sequencing and annotation.</title>
        <authorList>
            <consortium name="The Broad Institute Genomics Platform"/>
            <consortium name="The Broad Institute Genome Sequencing Center for Infectious Disease"/>
            <person name="Wu L."/>
            <person name="Ma J."/>
        </authorList>
    </citation>
    <scope>NUCLEOTIDE SEQUENCE [LARGE SCALE GENOMIC DNA]</scope>
    <source>
        <strain evidence="2">JCM 3272</strain>
    </source>
</reference>
<gene>
    <name evidence="1" type="ORF">GCM10010170_021090</name>
</gene>
<dbReference type="RefSeq" id="WP_344612119.1">
    <property type="nucleotide sequence ID" value="NZ_BAAARV010000019.1"/>
</dbReference>
<organism evidence="1 2">
    <name type="scientific">Dactylosporangium salmoneum</name>
    <dbReference type="NCBI Taxonomy" id="53361"/>
    <lineage>
        <taxon>Bacteria</taxon>
        <taxon>Bacillati</taxon>
        <taxon>Actinomycetota</taxon>
        <taxon>Actinomycetes</taxon>
        <taxon>Micromonosporales</taxon>
        <taxon>Micromonosporaceae</taxon>
        <taxon>Dactylosporangium</taxon>
    </lineage>
</organism>
<sequence>MTTALIAAIAGVAGVIFGRWWDIRSESARWRRDRRVQSYEDVAAEHYRLREALRLLAVREPDADVAALRSGVEAAYADWNRILSALWLHGSDAVAISAVRVDHEFNLLLREARRTAMDQAAWPRAREPLYERYDDFIDAVRAELSLPRLTALRAGAATRQLLAPEDGPEPAPDPD</sequence>